<gene>
    <name evidence="3" type="ORF">Tco_0726890</name>
</gene>
<proteinExistence type="predicted"/>
<feature type="region of interest" description="Disordered" evidence="1">
    <location>
        <begin position="105"/>
        <end position="126"/>
    </location>
</feature>
<comment type="caution">
    <text evidence="3">The sequence shown here is derived from an EMBL/GenBank/DDBJ whole genome shotgun (WGS) entry which is preliminary data.</text>
</comment>
<name>A0ABQ4YGV2_9ASTR</name>
<evidence type="ECO:0000313" key="4">
    <source>
        <dbReference type="Proteomes" id="UP001151760"/>
    </source>
</evidence>
<evidence type="ECO:0000256" key="1">
    <source>
        <dbReference type="SAM" id="MobiDB-lite"/>
    </source>
</evidence>
<reference evidence="3" key="1">
    <citation type="journal article" date="2022" name="Int. J. Mol. Sci.">
        <title>Draft Genome of Tanacetum Coccineum: Genomic Comparison of Closely Related Tanacetum-Family Plants.</title>
        <authorList>
            <person name="Yamashiro T."/>
            <person name="Shiraishi A."/>
            <person name="Nakayama K."/>
            <person name="Satake H."/>
        </authorList>
    </citation>
    <scope>NUCLEOTIDE SEQUENCE</scope>
</reference>
<sequence>MKEKEDSCIFVGYSTTSKGYRVYNKRTRLIVESIHVNFDEIKELSMTTELEIHDRNNEPSSSELVPNVSPPACNTNSSQQELDFLFNHLFKEYFSAGNQGVPKCSSLSDNSIHQDTQPTANVQPTTEPITPTKIVHAEENNINQAEDAQFKPYEFINPLCTPVQEVAESSSRDVDTSNMHTFYQRHQSDYQWTIDHPTAEPTNIKEAMASHARIEAMQDDLQQFDRLKVWELVANPFGKTGIKFKWLWKNKKDDDNTVIRNKA</sequence>
<feature type="domain" description="Retroviral polymerase SH3-like" evidence="2">
    <location>
        <begin position="3"/>
        <end position="47"/>
    </location>
</feature>
<keyword evidence="4" id="KW-1185">Reference proteome</keyword>
<dbReference type="EMBL" id="BQNB010010416">
    <property type="protein sequence ID" value="GJS77009.1"/>
    <property type="molecule type" value="Genomic_DNA"/>
</dbReference>
<organism evidence="3 4">
    <name type="scientific">Tanacetum coccineum</name>
    <dbReference type="NCBI Taxonomy" id="301880"/>
    <lineage>
        <taxon>Eukaryota</taxon>
        <taxon>Viridiplantae</taxon>
        <taxon>Streptophyta</taxon>
        <taxon>Embryophyta</taxon>
        <taxon>Tracheophyta</taxon>
        <taxon>Spermatophyta</taxon>
        <taxon>Magnoliopsida</taxon>
        <taxon>eudicotyledons</taxon>
        <taxon>Gunneridae</taxon>
        <taxon>Pentapetalae</taxon>
        <taxon>asterids</taxon>
        <taxon>campanulids</taxon>
        <taxon>Asterales</taxon>
        <taxon>Asteraceae</taxon>
        <taxon>Asteroideae</taxon>
        <taxon>Anthemideae</taxon>
        <taxon>Anthemidinae</taxon>
        <taxon>Tanacetum</taxon>
    </lineage>
</organism>
<dbReference type="InterPro" id="IPR057670">
    <property type="entry name" value="SH3_retrovirus"/>
</dbReference>
<reference evidence="3" key="2">
    <citation type="submission" date="2022-01" db="EMBL/GenBank/DDBJ databases">
        <authorList>
            <person name="Yamashiro T."/>
            <person name="Shiraishi A."/>
            <person name="Satake H."/>
            <person name="Nakayama K."/>
        </authorList>
    </citation>
    <scope>NUCLEOTIDE SEQUENCE</scope>
</reference>
<evidence type="ECO:0000259" key="2">
    <source>
        <dbReference type="Pfam" id="PF25597"/>
    </source>
</evidence>
<evidence type="ECO:0000313" key="3">
    <source>
        <dbReference type="EMBL" id="GJS77009.1"/>
    </source>
</evidence>
<dbReference type="Proteomes" id="UP001151760">
    <property type="component" value="Unassembled WGS sequence"/>
</dbReference>
<dbReference type="Pfam" id="PF25597">
    <property type="entry name" value="SH3_retrovirus"/>
    <property type="match status" value="1"/>
</dbReference>
<protein>
    <submittedName>
        <fullName evidence="3">Retrovirus-related pol polyprotein from transposon TNT 1-94</fullName>
    </submittedName>
</protein>
<accession>A0ABQ4YGV2</accession>